<dbReference type="InterPro" id="IPR053781">
    <property type="entry name" value="F-box_AtFBL13-like"/>
</dbReference>
<dbReference type="SUPFAM" id="SSF52047">
    <property type="entry name" value="RNI-like"/>
    <property type="match status" value="1"/>
</dbReference>
<feature type="domain" description="FBD" evidence="2">
    <location>
        <begin position="248"/>
        <end position="312"/>
    </location>
</feature>
<reference evidence="3" key="1">
    <citation type="submission" date="2022-12" db="EMBL/GenBank/DDBJ databases">
        <title>Draft genome assemblies for two species of Escallonia (Escalloniales).</title>
        <authorList>
            <person name="Chanderbali A."/>
            <person name="Dervinis C."/>
            <person name="Anghel I."/>
            <person name="Soltis D."/>
            <person name="Soltis P."/>
            <person name="Zapata F."/>
        </authorList>
    </citation>
    <scope>NUCLEOTIDE SEQUENCE</scope>
    <source>
        <strain evidence="3">UCBG64.0493</strain>
        <tissue evidence="3">Leaf</tissue>
    </source>
</reference>
<keyword evidence="4" id="KW-1185">Reference proteome</keyword>
<feature type="compositionally biased region" description="Basic and acidic residues" evidence="1">
    <location>
        <begin position="11"/>
        <end position="20"/>
    </location>
</feature>
<dbReference type="InterPro" id="IPR036047">
    <property type="entry name" value="F-box-like_dom_sf"/>
</dbReference>
<comment type="caution">
    <text evidence="3">The sequence shown here is derived from an EMBL/GenBank/DDBJ whole genome shotgun (WGS) entry which is preliminary data.</text>
</comment>
<evidence type="ECO:0000256" key="1">
    <source>
        <dbReference type="SAM" id="MobiDB-lite"/>
    </source>
</evidence>
<dbReference type="Pfam" id="PF00646">
    <property type="entry name" value="F-box"/>
    <property type="match status" value="1"/>
</dbReference>
<dbReference type="Proteomes" id="UP001188597">
    <property type="component" value="Unassembled WGS sequence"/>
</dbReference>
<proteinExistence type="predicted"/>
<accession>A0AA88V0T9</accession>
<dbReference type="InterPro" id="IPR006566">
    <property type="entry name" value="FBD"/>
</dbReference>
<dbReference type="InterPro" id="IPR001810">
    <property type="entry name" value="F-box_dom"/>
</dbReference>
<feature type="region of interest" description="Disordered" evidence="1">
    <location>
        <begin position="1"/>
        <end position="20"/>
    </location>
</feature>
<evidence type="ECO:0000313" key="3">
    <source>
        <dbReference type="EMBL" id="KAK2999646.1"/>
    </source>
</evidence>
<gene>
    <name evidence="3" type="ORF">RJ639_023182</name>
</gene>
<dbReference type="PANTHER" id="PTHR31900:SF30">
    <property type="entry name" value="SUPERFAMILY PROTEIN, PUTATIVE-RELATED"/>
    <property type="match status" value="1"/>
</dbReference>
<dbReference type="Gene3D" id="3.80.10.10">
    <property type="entry name" value="Ribonuclease Inhibitor"/>
    <property type="match status" value="1"/>
</dbReference>
<evidence type="ECO:0000259" key="2">
    <source>
        <dbReference type="SMART" id="SM00579"/>
    </source>
</evidence>
<dbReference type="AlphaFoldDB" id="A0AA88V0T9"/>
<dbReference type="PANTHER" id="PTHR31900">
    <property type="entry name" value="F-BOX/RNI SUPERFAMILY PROTEIN-RELATED"/>
    <property type="match status" value="1"/>
</dbReference>
<evidence type="ECO:0000313" key="4">
    <source>
        <dbReference type="Proteomes" id="UP001188597"/>
    </source>
</evidence>
<dbReference type="CDD" id="cd22160">
    <property type="entry name" value="F-box_AtFBL13-like"/>
    <property type="match status" value="1"/>
</dbReference>
<organism evidence="3 4">
    <name type="scientific">Escallonia herrerae</name>
    <dbReference type="NCBI Taxonomy" id="1293975"/>
    <lineage>
        <taxon>Eukaryota</taxon>
        <taxon>Viridiplantae</taxon>
        <taxon>Streptophyta</taxon>
        <taxon>Embryophyta</taxon>
        <taxon>Tracheophyta</taxon>
        <taxon>Spermatophyta</taxon>
        <taxon>Magnoliopsida</taxon>
        <taxon>eudicotyledons</taxon>
        <taxon>Gunneridae</taxon>
        <taxon>Pentapetalae</taxon>
        <taxon>asterids</taxon>
        <taxon>campanulids</taxon>
        <taxon>Escalloniales</taxon>
        <taxon>Escalloniaceae</taxon>
        <taxon>Escallonia</taxon>
    </lineage>
</organism>
<name>A0AA88V0T9_9ASTE</name>
<dbReference type="InterPro" id="IPR050232">
    <property type="entry name" value="FBL13/AtMIF1-like"/>
</dbReference>
<sequence>MDSSISPPFSKDPKPARRPNIRRDRITSLPDAILCHTLSLLPAIDAVRTSVLSTRWRLKLKWLLYSDINFIEKLMFGCPVLEELLIERCVALHIDMRRRIIFALPFLKRLTLVFGLDIDADSCTFEVVIDAPSLEYLCLHDCMLADYCLNNVSSLIEANLHLDSIFTPNQQNLRNYNLVHADNFPTFPNLVHLTLGVPKRRGWKLLPSLLENTPNLEVLVFEEGLLPLNWGGNGHFEFDWSEPERVPDCLIWMLKTIKINGLSGMLTEELKLIKYFLENAKVLETMTIRCAYGERTAESARLSPSSCSLSRYVDGEENLSSPVGCRFPSFSALYMYLKASIRPVTSPILRSAASLKTTTVEQKES</sequence>
<dbReference type="SMART" id="SM00579">
    <property type="entry name" value="FBD"/>
    <property type="match status" value="1"/>
</dbReference>
<dbReference type="SUPFAM" id="SSF81383">
    <property type="entry name" value="F-box domain"/>
    <property type="match status" value="1"/>
</dbReference>
<protein>
    <recommendedName>
        <fullName evidence="2">FBD domain-containing protein</fullName>
    </recommendedName>
</protein>
<dbReference type="EMBL" id="JAVXUP010003211">
    <property type="protein sequence ID" value="KAK2999646.1"/>
    <property type="molecule type" value="Genomic_DNA"/>
</dbReference>
<dbReference type="InterPro" id="IPR032675">
    <property type="entry name" value="LRR_dom_sf"/>
</dbReference>
<dbReference type="Pfam" id="PF08387">
    <property type="entry name" value="FBD"/>
    <property type="match status" value="1"/>
</dbReference>